<evidence type="ECO:0008006" key="3">
    <source>
        <dbReference type="Google" id="ProtNLM"/>
    </source>
</evidence>
<dbReference type="EMBL" id="CP031320">
    <property type="protein sequence ID" value="AXK32681.1"/>
    <property type="molecule type" value="Genomic_DNA"/>
</dbReference>
<organism evidence="1 2">
    <name type="scientific">Streptomyces armeniacus</name>
    <dbReference type="NCBI Taxonomy" id="83291"/>
    <lineage>
        <taxon>Bacteria</taxon>
        <taxon>Bacillati</taxon>
        <taxon>Actinomycetota</taxon>
        <taxon>Actinomycetes</taxon>
        <taxon>Kitasatosporales</taxon>
        <taxon>Streptomycetaceae</taxon>
        <taxon>Streptomyces</taxon>
    </lineage>
</organism>
<dbReference type="Proteomes" id="UP000254425">
    <property type="component" value="Chromosome"/>
</dbReference>
<dbReference type="AlphaFoldDB" id="A0A345XM15"/>
<gene>
    <name evidence="1" type="ORF">DVA86_08505</name>
</gene>
<accession>A0A345XM15</accession>
<protein>
    <recommendedName>
        <fullName evidence="3">PH domain-containing protein</fullName>
    </recommendedName>
</protein>
<proteinExistence type="predicted"/>
<reference evidence="1 2" key="1">
    <citation type="submission" date="2018-07" db="EMBL/GenBank/DDBJ databases">
        <title>Draft genome of the type strain Streptomyces armeniacus ATCC 15676.</title>
        <authorList>
            <person name="Labana P."/>
            <person name="Gosse J.T."/>
            <person name="Boddy C.N."/>
        </authorList>
    </citation>
    <scope>NUCLEOTIDE SEQUENCE [LARGE SCALE GENOMIC DNA]</scope>
    <source>
        <strain evidence="1 2">ATCC 15676</strain>
    </source>
</reference>
<evidence type="ECO:0000313" key="2">
    <source>
        <dbReference type="Proteomes" id="UP000254425"/>
    </source>
</evidence>
<dbReference type="KEGG" id="sarm:DVA86_08505"/>
<name>A0A345XM15_9ACTN</name>
<keyword evidence="2" id="KW-1185">Reference proteome</keyword>
<evidence type="ECO:0000313" key="1">
    <source>
        <dbReference type="EMBL" id="AXK32681.1"/>
    </source>
</evidence>
<sequence length="158" mass="17074">MEWGRVPLGLWLIGCGVAMSSGQSWKDGKRVRALLREGEQANVVLPVRYPGLGLPWRAVRGCFLVLTGQRLLVFGYNRLLDIPTRLLWAADRNEHSVGLRSGRFLTVTGRGSSLQLVAPPGRGATRVRVPQAAVTAALPELNGAPVPTAARATSARRD</sequence>